<evidence type="ECO:0000313" key="2">
    <source>
        <dbReference type="Proteomes" id="UP001597120"/>
    </source>
</evidence>
<dbReference type="RefSeq" id="WP_144939941.1">
    <property type="nucleotide sequence ID" value="NZ_JBHTIU010000035.1"/>
</dbReference>
<keyword evidence="2" id="KW-1185">Reference proteome</keyword>
<evidence type="ECO:0000313" key="1">
    <source>
        <dbReference type="EMBL" id="MFD0869762.1"/>
    </source>
</evidence>
<accession>A0ABW3DB66</accession>
<proteinExistence type="predicted"/>
<comment type="caution">
    <text evidence="1">The sequence shown here is derived from an EMBL/GenBank/DDBJ whole genome shotgun (WGS) entry which is preliminary data.</text>
</comment>
<protein>
    <submittedName>
        <fullName evidence="1">Uncharacterized protein</fullName>
    </submittedName>
</protein>
<gene>
    <name evidence="1" type="ORF">ACFQ03_11415</name>
</gene>
<name>A0ABW3DB66_9BACL</name>
<dbReference type="EMBL" id="JBHTIU010000035">
    <property type="protein sequence ID" value="MFD0869762.1"/>
    <property type="molecule type" value="Genomic_DNA"/>
</dbReference>
<reference evidence="2" key="1">
    <citation type="journal article" date="2019" name="Int. J. Syst. Evol. Microbiol.">
        <title>The Global Catalogue of Microorganisms (GCM) 10K type strain sequencing project: providing services to taxonomists for standard genome sequencing and annotation.</title>
        <authorList>
            <consortium name="The Broad Institute Genomics Platform"/>
            <consortium name="The Broad Institute Genome Sequencing Center for Infectious Disease"/>
            <person name="Wu L."/>
            <person name="Ma J."/>
        </authorList>
    </citation>
    <scope>NUCLEOTIDE SEQUENCE [LARGE SCALE GENOMIC DNA]</scope>
    <source>
        <strain evidence="2">CCUG 57263</strain>
    </source>
</reference>
<organism evidence="1 2">
    <name type="scientific">Paenibacillus residui</name>
    <dbReference type="NCBI Taxonomy" id="629724"/>
    <lineage>
        <taxon>Bacteria</taxon>
        <taxon>Bacillati</taxon>
        <taxon>Bacillota</taxon>
        <taxon>Bacilli</taxon>
        <taxon>Bacillales</taxon>
        <taxon>Paenibacillaceae</taxon>
        <taxon>Paenibacillus</taxon>
    </lineage>
</organism>
<sequence length="91" mass="10729">MRKNRIFVLIMMIWLTILTVWSINKVTASLTFDRPITISGWPEQNQQITAVPMDKNTVWIIDSNDYSYIKVITRDNEGFKITQSFMSLRNE</sequence>
<dbReference type="Proteomes" id="UP001597120">
    <property type="component" value="Unassembled WGS sequence"/>
</dbReference>